<feature type="chain" id="PRO_5028409735" evidence="2">
    <location>
        <begin position="23"/>
        <end position="435"/>
    </location>
</feature>
<dbReference type="Gene3D" id="2.30.40.10">
    <property type="entry name" value="Urease, subunit C, domain 1"/>
    <property type="match status" value="1"/>
</dbReference>
<dbReference type="SUPFAM" id="SSF51556">
    <property type="entry name" value="Metallo-dependent hydrolases"/>
    <property type="match status" value="1"/>
</dbReference>
<dbReference type="EMBL" id="DSOK01000005">
    <property type="protein sequence ID" value="HEN13873.1"/>
    <property type="molecule type" value="Genomic_DNA"/>
</dbReference>
<gene>
    <name evidence="4" type="ORF">ENQ76_00185</name>
</gene>
<evidence type="ECO:0000256" key="2">
    <source>
        <dbReference type="SAM" id="SignalP"/>
    </source>
</evidence>
<dbReference type="InterPro" id="IPR011059">
    <property type="entry name" value="Metal-dep_hydrolase_composite"/>
</dbReference>
<feature type="signal peptide" evidence="2">
    <location>
        <begin position="1"/>
        <end position="22"/>
    </location>
</feature>
<protein>
    <submittedName>
        <fullName evidence="4">Amidohydrolase family protein</fullName>
    </submittedName>
</protein>
<evidence type="ECO:0000259" key="3">
    <source>
        <dbReference type="Pfam" id="PF01979"/>
    </source>
</evidence>
<dbReference type="CDD" id="cd01299">
    <property type="entry name" value="Met_dep_hydrolase_A"/>
    <property type="match status" value="1"/>
</dbReference>
<dbReference type="Gene3D" id="3.20.20.140">
    <property type="entry name" value="Metal-dependent hydrolases"/>
    <property type="match status" value="1"/>
</dbReference>
<dbReference type="InterPro" id="IPR032466">
    <property type="entry name" value="Metal_Hydrolase"/>
</dbReference>
<feature type="domain" description="Amidohydrolase-related" evidence="3">
    <location>
        <begin position="75"/>
        <end position="425"/>
    </location>
</feature>
<proteinExistence type="predicted"/>
<evidence type="ECO:0000313" key="4">
    <source>
        <dbReference type="EMBL" id="HEN13873.1"/>
    </source>
</evidence>
<keyword evidence="4" id="KW-0378">Hydrolase</keyword>
<dbReference type="AlphaFoldDB" id="A0A7C2P159"/>
<comment type="caution">
    <text evidence="4">The sequence shown here is derived from an EMBL/GenBank/DDBJ whole genome shotgun (WGS) entry which is preliminary data.</text>
</comment>
<dbReference type="PANTHER" id="PTHR43135:SF3">
    <property type="entry name" value="ALPHA-D-RIBOSE 1-METHYLPHOSPHONATE 5-TRIPHOSPHATE DIPHOSPHATASE"/>
    <property type="match status" value="1"/>
</dbReference>
<dbReference type="PANTHER" id="PTHR43135">
    <property type="entry name" value="ALPHA-D-RIBOSE 1-METHYLPHOSPHONATE 5-TRIPHOSPHATE DIPHOSPHATASE"/>
    <property type="match status" value="1"/>
</dbReference>
<reference evidence="4" key="1">
    <citation type="journal article" date="2020" name="mSystems">
        <title>Genome- and Community-Level Interaction Insights into Carbon Utilization and Element Cycling Functions of Hydrothermarchaeota in Hydrothermal Sediment.</title>
        <authorList>
            <person name="Zhou Z."/>
            <person name="Liu Y."/>
            <person name="Xu W."/>
            <person name="Pan J."/>
            <person name="Luo Z.H."/>
            <person name="Li M."/>
        </authorList>
    </citation>
    <scope>NUCLEOTIDE SEQUENCE [LARGE SCALE GENOMIC DNA]</scope>
    <source>
        <strain evidence="4">SpSt-339</strain>
    </source>
</reference>
<accession>A0A7C2P159</accession>
<dbReference type="InterPro" id="IPR051781">
    <property type="entry name" value="Metallo-dep_Hydrolase"/>
</dbReference>
<sequence>MRAKLAVATSICVIFGLNSAFAAVVIHAGRLIDGRSPEPRTRVSVIVDGNRIARIEDGFVKPDEDDQLISLADQTVLPGLMDMHTHLMSQHSKDSYTERFFMDQADYALRSTVYARATLMAGFTTVRDLGDNGVNSIALRSAIEKGWVIGPRIFTSGKSLATTGGHADPTNALRGDYRRDPGPLEGVINGPDDARKAVRQRYKDGANLIKLTATGGVLSLAANGQNPQFSEAELQAIVETARDYEMTIAVHAHGSEGIKRAVLAGVTSIEHGTFMTDEILALMKDKGTYWVPTNMAGEWVARQAEVPGYFPEIVRPKAAAIGPQMRETFAKGYAAGVRIAFGTDSGVSPHGENAREFELMVEGGMPPMEAIQSATLVAAQLLRADDRLGTIEPGKLADIVATNGNPLEEIGAMRRMVFVMKDGVVYRRQESPHGP</sequence>
<name>A0A7C2P159_9PLAN</name>
<organism evidence="4">
    <name type="scientific">Schlesneria paludicola</name>
    <dbReference type="NCBI Taxonomy" id="360056"/>
    <lineage>
        <taxon>Bacteria</taxon>
        <taxon>Pseudomonadati</taxon>
        <taxon>Planctomycetota</taxon>
        <taxon>Planctomycetia</taxon>
        <taxon>Planctomycetales</taxon>
        <taxon>Planctomycetaceae</taxon>
        <taxon>Schlesneria</taxon>
    </lineage>
</organism>
<dbReference type="InterPro" id="IPR057744">
    <property type="entry name" value="OTAase-like"/>
</dbReference>
<dbReference type="SUPFAM" id="SSF51338">
    <property type="entry name" value="Composite domain of metallo-dependent hydrolases"/>
    <property type="match status" value="1"/>
</dbReference>
<keyword evidence="2" id="KW-0732">Signal</keyword>
<dbReference type="InterPro" id="IPR006680">
    <property type="entry name" value="Amidohydro-rel"/>
</dbReference>
<dbReference type="Pfam" id="PF01979">
    <property type="entry name" value="Amidohydro_1"/>
    <property type="match status" value="1"/>
</dbReference>
<feature type="region of interest" description="Disordered" evidence="1">
    <location>
        <begin position="159"/>
        <end position="184"/>
    </location>
</feature>
<evidence type="ECO:0000256" key="1">
    <source>
        <dbReference type="SAM" id="MobiDB-lite"/>
    </source>
</evidence>
<dbReference type="GO" id="GO:0016810">
    <property type="term" value="F:hydrolase activity, acting on carbon-nitrogen (but not peptide) bonds"/>
    <property type="evidence" value="ECO:0007669"/>
    <property type="project" value="InterPro"/>
</dbReference>